<dbReference type="Proteomes" id="UP001350748">
    <property type="component" value="Unassembled WGS sequence"/>
</dbReference>
<dbReference type="HAMAP" id="MF_02071">
    <property type="entry name" value="RlpA"/>
    <property type="match status" value="1"/>
</dbReference>
<comment type="function">
    <text evidence="3">Lytic transglycosylase with a strong preference for naked glycan strands that lack stem peptides.</text>
</comment>
<accession>A0ABU7XG95</accession>
<keyword evidence="3" id="KW-0732">Signal</keyword>
<feature type="signal peptide" evidence="3">
    <location>
        <begin position="1"/>
        <end position="20"/>
    </location>
</feature>
<dbReference type="PANTHER" id="PTHR34183">
    <property type="entry name" value="ENDOLYTIC PEPTIDOGLYCAN TRANSGLYCOSYLASE RLPA"/>
    <property type="match status" value="1"/>
</dbReference>
<comment type="similarity">
    <text evidence="3 4">Belongs to the RlpA family.</text>
</comment>
<organism evidence="7 8">
    <name type="scientific">Methylocystis borbori</name>
    <dbReference type="NCBI Taxonomy" id="3118750"/>
    <lineage>
        <taxon>Bacteria</taxon>
        <taxon>Pseudomonadati</taxon>
        <taxon>Pseudomonadota</taxon>
        <taxon>Alphaproteobacteria</taxon>
        <taxon>Hyphomicrobiales</taxon>
        <taxon>Methylocystaceae</taxon>
        <taxon>Methylocystis</taxon>
    </lineage>
</organism>
<dbReference type="InterPro" id="IPR012997">
    <property type="entry name" value="RplA"/>
</dbReference>
<reference evidence="7 8" key="1">
    <citation type="submission" date="2024-02" db="EMBL/GenBank/DDBJ databases">
        <authorList>
            <person name="Grouzdev D."/>
        </authorList>
    </citation>
    <scope>NUCLEOTIDE SEQUENCE [LARGE SCALE GENOMIC DNA]</scope>
    <source>
        <strain evidence="7 8">9N</strain>
    </source>
</reference>
<comment type="caution">
    <text evidence="7">The sequence shown here is derived from an EMBL/GenBank/DDBJ whole genome shotgun (WGS) entry which is preliminary data.</text>
</comment>
<feature type="domain" description="RlpA-like protein double-psi beta-barrel" evidence="6">
    <location>
        <begin position="50"/>
        <end position="139"/>
    </location>
</feature>
<gene>
    <name evidence="3" type="primary">rlpA</name>
    <name evidence="7" type="ORF">V3H18_06145</name>
</gene>
<evidence type="ECO:0000256" key="1">
    <source>
        <dbReference type="ARBA" id="ARBA00023239"/>
    </source>
</evidence>
<dbReference type="NCBIfam" id="TIGR00413">
    <property type="entry name" value="rlpA"/>
    <property type="match status" value="1"/>
</dbReference>
<evidence type="ECO:0000256" key="4">
    <source>
        <dbReference type="RuleBase" id="RU003495"/>
    </source>
</evidence>
<evidence type="ECO:0000313" key="8">
    <source>
        <dbReference type="Proteomes" id="UP001350748"/>
    </source>
</evidence>
<dbReference type="EC" id="4.2.2.-" evidence="3"/>
<protein>
    <recommendedName>
        <fullName evidence="3">Endolytic peptidoglycan transglycosylase RlpA</fullName>
        <ecNumber evidence="3">4.2.2.-</ecNumber>
    </recommendedName>
</protein>
<dbReference type="EMBL" id="JAZHYN010000012">
    <property type="protein sequence ID" value="MEF3366115.1"/>
    <property type="molecule type" value="Genomic_DNA"/>
</dbReference>
<feature type="chain" id="PRO_5044942392" description="Endolytic peptidoglycan transglycosylase RlpA" evidence="3">
    <location>
        <begin position="21"/>
        <end position="145"/>
    </location>
</feature>
<feature type="compositionally biased region" description="Basic residues" evidence="5">
    <location>
        <begin position="23"/>
        <end position="36"/>
    </location>
</feature>
<name>A0ABU7XG95_9HYPH</name>
<evidence type="ECO:0000259" key="6">
    <source>
        <dbReference type="Pfam" id="PF03330"/>
    </source>
</evidence>
<keyword evidence="8" id="KW-1185">Reference proteome</keyword>
<evidence type="ECO:0000256" key="3">
    <source>
        <dbReference type="HAMAP-Rule" id="MF_02071"/>
    </source>
</evidence>
<evidence type="ECO:0000256" key="2">
    <source>
        <dbReference type="ARBA" id="ARBA00023316"/>
    </source>
</evidence>
<feature type="region of interest" description="Disordered" evidence="5">
    <location>
        <begin position="23"/>
        <end position="42"/>
    </location>
</feature>
<dbReference type="Gene3D" id="2.40.40.10">
    <property type="entry name" value="RlpA-like domain"/>
    <property type="match status" value="1"/>
</dbReference>
<dbReference type="Pfam" id="PF03330">
    <property type="entry name" value="DPBB_1"/>
    <property type="match status" value="1"/>
</dbReference>
<dbReference type="CDD" id="cd22268">
    <property type="entry name" value="DPBB_RlpA-like"/>
    <property type="match status" value="1"/>
</dbReference>
<keyword evidence="2 3" id="KW-0961">Cell wall biogenesis/degradation</keyword>
<sequence length="145" mass="15648" precursor="true">MKHVFGVLTILGLTTAPALAHHAARHKAQHHARHSVRSAEPAQAQGFTANASFYGGGPRRYEPNARTANGEIFNMWDMTAAHRTLPMGTRLLLTYGDRSVIVRVNDRGPAAWTGRSLDVSRGAATELGLIERGTGQVRVTVLGRG</sequence>
<evidence type="ECO:0000313" key="7">
    <source>
        <dbReference type="EMBL" id="MEF3366115.1"/>
    </source>
</evidence>
<dbReference type="InterPro" id="IPR009009">
    <property type="entry name" value="RlpA-like_DPBB"/>
</dbReference>
<dbReference type="InterPro" id="IPR036908">
    <property type="entry name" value="RlpA-like_sf"/>
</dbReference>
<dbReference type="RefSeq" id="WP_332081086.1">
    <property type="nucleotide sequence ID" value="NZ_JAZHYN010000012.1"/>
</dbReference>
<dbReference type="InterPro" id="IPR034718">
    <property type="entry name" value="RlpA"/>
</dbReference>
<dbReference type="PANTHER" id="PTHR34183:SF8">
    <property type="entry name" value="ENDOLYTIC PEPTIDOGLYCAN TRANSGLYCOSYLASE RLPA-RELATED"/>
    <property type="match status" value="1"/>
</dbReference>
<dbReference type="SUPFAM" id="SSF50685">
    <property type="entry name" value="Barwin-like endoglucanases"/>
    <property type="match status" value="1"/>
</dbReference>
<evidence type="ECO:0000256" key="5">
    <source>
        <dbReference type="SAM" id="MobiDB-lite"/>
    </source>
</evidence>
<proteinExistence type="inferred from homology"/>
<keyword evidence="1 3" id="KW-0456">Lyase</keyword>